<feature type="non-terminal residue" evidence="3">
    <location>
        <position position="104"/>
    </location>
</feature>
<evidence type="ECO:0000313" key="3">
    <source>
        <dbReference type="EMBL" id="CAG2065926.1"/>
    </source>
</evidence>
<feature type="coiled-coil region" evidence="1">
    <location>
        <begin position="36"/>
        <end position="70"/>
    </location>
</feature>
<reference evidence="3" key="1">
    <citation type="submission" date="2021-03" db="EMBL/GenBank/DDBJ databases">
        <authorList>
            <person name="Tran Van P."/>
        </authorList>
    </citation>
    <scope>NUCLEOTIDE SEQUENCE</scope>
</reference>
<keyword evidence="4" id="KW-1185">Reference proteome</keyword>
<feature type="compositionally biased region" description="Low complexity" evidence="2">
    <location>
        <begin position="1"/>
        <end position="21"/>
    </location>
</feature>
<feature type="region of interest" description="Disordered" evidence="2">
    <location>
        <begin position="1"/>
        <end position="28"/>
    </location>
</feature>
<proteinExistence type="predicted"/>
<sequence length="104" mass="11560">PRNTSINPSLHSSSSVSDLGSVEVPKTKVGQIAPSNYALDERMRGLEEENERLTKNLEETKRSLQQTSEISFLDDTKRISPTSEGGNGTRKLQDEINVLTKRNC</sequence>
<accession>A0ABN7PGU9</accession>
<gene>
    <name evidence="3" type="ORF">TPAB3V08_LOCUS12869</name>
</gene>
<name>A0ABN7PGU9_TIMPD</name>
<evidence type="ECO:0000313" key="4">
    <source>
        <dbReference type="Proteomes" id="UP001153148"/>
    </source>
</evidence>
<feature type="non-terminal residue" evidence="3">
    <location>
        <position position="1"/>
    </location>
</feature>
<feature type="region of interest" description="Disordered" evidence="2">
    <location>
        <begin position="74"/>
        <end position="96"/>
    </location>
</feature>
<dbReference type="Proteomes" id="UP001153148">
    <property type="component" value="Unassembled WGS sequence"/>
</dbReference>
<keyword evidence="1" id="KW-0175">Coiled coil</keyword>
<evidence type="ECO:0000256" key="2">
    <source>
        <dbReference type="SAM" id="MobiDB-lite"/>
    </source>
</evidence>
<evidence type="ECO:0000256" key="1">
    <source>
        <dbReference type="SAM" id="Coils"/>
    </source>
</evidence>
<comment type="caution">
    <text evidence="3">The sequence shown here is derived from an EMBL/GenBank/DDBJ whole genome shotgun (WGS) entry which is preliminary data.</text>
</comment>
<protein>
    <submittedName>
        <fullName evidence="3">Uncharacterized protein</fullName>
    </submittedName>
</protein>
<organism evidence="3 4">
    <name type="scientific">Timema podura</name>
    <name type="common">Walking stick</name>
    <dbReference type="NCBI Taxonomy" id="61482"/>
    <lineage>
        <taxon>Eukaryota</taxon>
        <taxon>Metazoa</taxon>
        <taxon>Ecdysozoa</taxon>
        <taxon>Arthropoda</taxon>
        <taxon>Hexapoda</taxon>
        <taxon>Insecta</taxon>
        <taxon>Pterygota</taxon>
        <taxon>Neoptera</taxon>
        <taxon>Polyneoptera</taxon>
        <taxon>Phasmatodea</taxon>
        <taxon>Timematodea</taxon>
        <taxon>Timematoidea</taxon>
        <taxon>Timematidae</taxon>
        <taxon>Timema</taxon>
    </lineage>
</organism>
<dbReference type="EMBL" id="CAJPIN010048249">
    <property type="protein sequence ID" value="CAG2065926.1"/>
    <property type="molecule type" value="Genomic_DNA"/>
</dbReference>